<evidence type="ECO:0000313" key="1">
    <source>
        <dbReference type="EMBL" id="TXD67730.1"/>
    </source>
</evidence>
<protein>
    <submittedName>
        <fullName evidence="1">Uncharacterized protein</fullName>
    </submittedName>
</protein>
<sequence length="200" mass="23802">MKTILTILIFITISCYGQDKVTGIYSYSREHFSETLQLNDNYTFKYNFMMHFIRQEIIGNYVVAGDSLILNSFPQRDKIIVQENLKGNFRNKKFQVTLKDGYSFNYQLYLITKSNDTIISKNQISRSRSRINELKSFYIIDSKGLKSPTYFLKGTNTNYFDVQFEHIRVFESEKWIIDKKLEKIRPIGMDNEYQNYFLSK</sequence>
<comment type="caution">
    <text evidence="1">The sequence shown here is derived from an EMBL/GenBank/DDBJ whole genome shotgun (WGS) entry which is preliminary data.</text>
</comment>
<reference evidence="1 2" key="1">
    <citation type="submission" date="2019-08" db="EMBL/GenBank/DDBJ databases">
        <title>Genome of Aequorivita lipolytica Y10-2 (type strain).</title>
        <authorList>
            <person name="Bowman J.P."/>
        </authorList>
    </citation>
    <scope>NUCLEOTIDE SEQUENCE [LARGE SCALE GENOMIC DNA]</scope>
    <source>
        <strain evidence="1 2">Y10-2</strain>
    </source>
</reference>
<dbReference type="PROSITE" id="PS51257">
    <property type="entry name" value="PROKAR_LIPOPROTEIN"/>
    <property type="match status" value="1"/>
</dbReference>
<accession>A0A5C6YKM2</accession>
<dbReference type="OrthoDB" id="1344483at2"/>
<proteinExistence type="predicted"/>
<dbReference type="AlphaFoldDB" id="A0A5C6YKM2"/>
<dbReference type="EMBL" id="VORU01000042">
    <property type="protein sequence ID" value="TXD67730.1"/>
    <property type="molecule type" value="Genomic_DNA"/>
</dbReference>
<organism evidence="1 2">
    <name type="scientific">Aequorivita lipolytica</name>
    <dbReference type="NCBI Taxonomy" id="153267"/>
    <lineage>
        <taxon>Bacteria</taxon>
        <taxon>Pseudomonadati</taxon>
        <taxon>Bacteroidota</taxon>
        <taxon>Flavobacteriia</taxon>
        <taxon>Flavobacteriales</taxon>
        <taxon>Flavobacteriaceae</taxon>
        <taxon>Aequorivita</taxon>
    </lineage>
</organism>
<evidence type="ECO:0000313" key="2">
    <source>
        <dbReference type="Proteomes" id="UP000321945"/>
    </source>
</evidence>
<keyword evidence="2" id="KW-1185">Reference proteome</keyword>
<name>A0A5C6YKM2_9FLAO</name>
<gene>
    <name evidence="1" type="ORF">ESV24_15190</name>
</gene>
<dbReference type="Proteomes" id="UP000321945">
    <property type="component" value="Unassembled WGS sequence"/>
</dbReference>